<reference evidence="2" key="1">
    <citation type="journal article" date="2005" name="Nature">
        <title>The map-based sequence of the rice genome.</title>
        <authorList>
            <consortium name="International rice genome sequencing project (IRGSP)"/>
            <person name="Matsumoto T."/>
            <person name="Wu J."/>
            <person name="Kanamori H."/>
            <person name="Katayose Y."/>
            <person name="Fujisawa M."/>
            <person name="Namiki N."/>
            <person name="Mizuno H."/>
            <person name="Yamamoto K."/>
            <person name="Antonio B.A."/>
            <person name="Baba T."/>
            <person name="Sakata K."/>
            <person name="Nagamura Y."/>
            <person name="Aoki H."/>
            <person name="Arikawa K."/>
            <person name="Arita K."/>
            <person name="Bito T."/>
            <person name="Chiden Y."/>
            <person name="Fujitsuka N."/>
            <person name="Fukunaka R."/>
            <person name="Hamada M."/>
            <person name="Harada C."/>
            <person name="Hayashi A."/>
            <person name="Hijishita S."/>
            <person name="Honda M."/>
            <person name="Hosokawa S."/>
            <person name="Ichikawa Y."/>
            <person name="Idonuma A."/>
            <person name="Iijima M."/>
            <person name="Ikeda M."/>
            <person name="Ikeno M."/>
            <person name="Ito K."/>
            <person name="Ito S."/>
            <person name="Ito T."/>
            <person name="Ito Y."/>
            <person name="Ito Y."/>
            <person name="Iwabuchi A."/>
            <person name="Kamiya K."/>
            <person name="Karasawa W."/>
            <person name="Kurita K."/>
            <person name="Katagiri S."/>
            <person name="Kikuta A."/>
            <person name="Kobayashi H."/>
            <person name="Kobayashi N."/>
            <person name="Machita K."/>
            <person name="Maehara T."/>
            <person name="Masukawa M."/>
            <person name="Mizubayashi T."/>
            <person name="Mukai Y."/>
            <person name="Nagasaki H."/>
            <person name="Nagata Y."/>
            <person name="Naito S."/>
            <person name="Nakashima M."/>
            <person name="Nakama Y."/>
            <person name="Nakamichi Y."/>
            <person name="Nakamura M."/>
            <person name="Meguro A."/>
            <person name="Negishi M."/>
            <person name="Ohta I."/>
            <person name="Ohta T."/>
            <person name="Okamoto M."/>
            <person name="Ono N."/>
            <person name="Saji S."/>
            <person name="Sakaguchi M."/>
            <person name="Sakai K."/>
            <person name="Shibata M."/>
            <person name="Shimokawa T."/>
            <person name="Song J."/>
            <person name="Takazaki Y."/>
            <person name="Terasawa K."/>
            <person name="Tsugane M."/>
            <person name="Tsuji K."/>
            <person name="Ueda S."/>
            <person name="Waki K."/>
            <person name="Yamagata H."/>
            <person name="Yamamoto M."/>
            <person name="Yamamoto S."/>
            <person name="Yamane H."/>
            <person name="Yoshiki S."/>
            <person name="Yoshihara R."/>
            <person name="Yukawa K."/>
            <person name="Zhong H."/>
            <person name="Yano M."/>
            <person name="Yuan Q."/>
            <person name="Ouyang S."/>
            <person name="Liu J."/>
            <person name="Jones K.M."/>
            <person name="Gansberger K."/>
            <person name="Moffat K."/>
            <person name="Hill J."/>
            <person name="Bera J."/>
            <person name="Fadrosh D."/>
            <person name="Jin S."/>
            <person name="Johri S."/>
            <person name="Kim M."/>
            <person name="Overton L."/>
            <person name="Reardon M."/>
            <person name="Tsitrin T."/>
            <person name="Vuong H."/>
            <person name="Weaver B."/>
            <person name="Ciecko A."/>
            <person name="Tallon L."/>
            <person name="Jackson J."/>
            <person name="Pai G."/>
            <person name="Aken S.V."/>
            <person name="Utterback T."/>
            <person name="Reidmuller S."/>
            <person name="Feldblyum T."/>
            <person name="Hsiao J."/>
            <person name="Zismann V."/>
            <person name="Iobst S."/>
            <person name="de Vazeille A.R."/>
            <person name="Buell C.R."/>
            <person name="Ying K."/>
            <person name="Li Y."/>
            <person name="Lu T."/>
            <person name="Huang Y."/>
            <person name="Zhao Q."/>
            <person name="Feng Q."/>
            <person name="Zhang L."/>
            <person name="Zhu J."/>
            <person name="Weng Q."/>
            <person name="Mu J."/>
            <person name="Lu Y."/>
            <person name="Fan D."/>
            <person name="Liu Y."/>
            <person name="Guan J."/>
            <person name="Zhang Y."/>
            <person name="Yu S."/>
            <person name="Liu X."/>
            <person name="Zhang Y."/>
            <person name="Hong G."/>
            <person name="Han B."/>
            <person name="Choisne N."/>
            <person name="Demange N."/>
            <person name="Orjeda G."/>
            <person name="Samain S."/>
            <person name="Cattolico L."/>
            <person name="Pelletier E."/>
            <person name="Couloux A."/>
            <person name="Segurens B."/>
            <person name="Wincker P."/>
            <person name="D'Hont A."/>
            <person name="Scarpelli C."/>
            <person name="Weissenbach J."/>
            <person name="Salanoubat M."/>
            <person name="Quetier F."/>
            <person name="Yu Y."/>
            <person name="Kim H.R."/>
            <person name="Rambo T."/>
            <person name="Currie J."/>
            <person name="Collura K."/>
            <person name="Luo M."/>
            <person name="Yang T."/>
            <person name="Ammiraju J.S.S."/>
            <person name="Engler F."/>
            <person name="Soderlund C."/>
            <person name="Wing R.A."/>
            <person name="Palmer L.E."/>
            <person name="de la Bastide M."/>
            <person name="Spiegel L."/>
            <person name="Nascimento L."/>
            <person name="Zutavern T."/>
            <person name="O'Shaughnessy A."/>
            <person name="Dike S."/>
            <person name="Dedhia N."/>
            <person name="Preston R."/>
            <person name="Balija V."/>
            <person name="McCombie W.R."/>
            <person name="Chow T."/>
            <person name="Chen H."/>
            <person name="Chung M."/>
            <person name="Chen C."/>
            <person name="Shaw J."/>
            <person name="Wu H."/>
            <person name="Hsiao K."/>
            <person name="Chao Y."/>
            <person name="Chu M."/>
            <person name="Cheng C."/>
            <person name="Hour A."/>
            <person name="Lee P."/>
            <person name="Lin S."/>
            <person name="Lin Y."/>
            <person name="Liou J."/>
            <person name="Liu S."/>
            <person name="Hsing Y."/>
            <person name="Raghuvanshi S."/>
            <person name="Mohanty A."/>
            <person name="Bharti A.K."/>
            <person name="Gaur A."/>
            <person name="Gupta V."/>
            <person name="Kumar D."/>
            <person name="Ravi V."/>
            <person name="Vij S."/>
            <person name="Kapur A."/>
            <person name="Khurana P."/>
            <person name="Khurana P."/>
            <person name="Khurana J.P."/>
            <person name="Tyagi A.K."/>
            <person name="Gaikwad K."/>
            <person name="Singh A."/>
            <person name="Dalal V."/>
            <person name="Srivastava S."/>
            <person name="Dixit A."/>
            <person name="Pal A.K."/>
            <person name="Ghazi I.A."/>
            <person name="Yadav M."/>
            <person name="Pandit A."/>
            <person name="Bhargava A."/>
            <person name="Sureshbabu K."/>
            <person name="Batra K."/>
            <person name="Sharma T.R."/>
            <person name="Mohapatra T."/>
            <person name="Singh N.K."/>
            <person name="Messing J."/>
            <person name="Nelson A.B."/>
            <person name="Fuks G."/>
            <person name="Kavchok S."/>
            <person name="Keizer G."/>
            <person name="Linton E."/>
            <person name="Llaca V."/>
            <person name="Song R."/>
            <person name="Tanyolac B."/>
            <person name="Young S."/>
            <person name="Ho-Il K."/>
            <person name="Hahn J.H."/>
            <person name="Sangsakoo G."/>
            <person name="Vanavichit A."/>
            <person name="de Mattos Luiz.A.T."/>
            <person name="Zimmer P.D."/>
            <person name="Malone G."/>
            <person name="Dellagostin O."/>
            <person name="de Oliveira A.C."/>
            <person name="Bevan M."/>
            <person name="Bancroft I."/>
            <person name="Minx P."/>
            <person name="Cordum H."/>
            <person name="Wilson R."/>
            <person name="Cheng Z."/>
            <person name="Jin W."/>
            <person name="Jiang J."/>
            <person name="Leong S.A."/>
            <person name="Iwama H."/>
            <person name="Gojobori T."/>
            <person name="Itoh T."/>
            <person name="Niimura Y."/>
            <person name="Fujii Y."/>
            <person name="Habara T."/>
            <person name="Sakai H."/>
            <person name="Sato Y."/>
            <person name="Wilson G."/>
            <person name="Kumar K."/>
            <person name="McCouch S."/>
            <person name="Juretic N."/>
            <person name="Hoen D."/>
            <person name="Wright S."/>
            <person name="Bruskiewich R."/>
            <person name="Bureau T."/>
            <person name="Miyao A."/>
            <person name="Hirochika H."/>
            <person name="Nishikawa T."/>
            <person name="Kadowaki K."/>
            <person name="Sugiura M."/>
            <person name="Burr B."/>
            <person name="Sasaki T."/>
        </authorList>
    </citation>
    <scope>NUCLEOTIDE SEQUENCE [LARGE SCALE GENOMIC DNA]</scope>
    <source>
        <strain evidence="2">cv. Nipponbare</strain>
    </source>
</reference>
<dbReference type="InParanoid" id="A0A0N7KTG2"/>
<accession>A0A0N7KTG2</accession>
<proteinExistence type="predicted"/>
<keyword evidence="2" id="KW-1185">Reference proteome</keyword>
<gene>
    <name evidence="1" type="ordered locus">Os12g0108933</name>
    <name evidence="1" type="ORF">OSNPB_120108933</name>
</gene>
<reference evidence="1 2" key="2">
    <citation type="journal article" date="2013" name="Plant Cell Physiol.">
        <title>Rice Annotation Project Database (RAP-DB): an integrative and interactive database for rice genomics.</title>
        <authorList>
            <person name="Sakai H."/>
            <person name="Lee S.S."/>
            <person name="Tanaka T."/>
            <person name="Numa H."/>
            <person name="Kim J."/>
            <person name="Kawahara Y."/>
            <person name="Wakimoto H."/>
            <person name="Yang C.C."/>
            <person name="Iwamoto M."/>
            <person name="Abe T."/>
            <person name="Yamada Y."/>
            <person name="Muto A."/>
            <person name="Inokuchi H."/>
            <person name="Ikemura T."/>
            <person name="Matsumoto T."/>
            <person name="Sasaki T."/>
            <person name="Itoh T."/>
        </authorList>
    </citation>
    <scope>NUCLEOTIDE SEQUENCE [LARGE SCALE GENOMIC DNA]</scope>
    <source>
        <strain evidence="2">cv. Nipponbare</strain>
    </source>
</reference>
<reference evidence="1 2" key="3">
    <citation type="journal article" date="2013" name="Rice">
        <title>Improvement of the Oryza sativa Nipponbare reference genome using next generation sequence and optical map data.</title>
        <authorList>
            <person name="Kawahara Y."/>
            <person name="de la Bastide M."/>
            <person name="Hamilton J.P."/>
            <person name="Kanamori H."/>
            <person name="McCombie W.R."/>
            <person name="Ouyang S."/>
            <person name="Schwartz D.C."/>
            <person name="Tanaka T."/>
            <person name="Wu J."/>
            <person name="Zhou S."/>
            <person name="Childs K.L."/>
            <person name="Davidson R.M."/>
            <person name="Lin H."/>
            <person name="Quesada-Ocampo L."/>
            <person name="Vaillancourt B."/>
            <person name="Sakai H."/>
            <person name="Lee S.S."/>
            <person name="Kim J."/>
            <person name="Numa H."/>
            <person name="Itoh T."/>
            <person name="Buell C.R."/>
            <person name="Matsumoto T."/>
        </authorList>
    </citation>
    <scope>NUCLEOTIDE SEQUENCE [LARGE SCALE GENOMIC DNA]</scope>
    <source>
        <strain evidence="2">cv. Nipponbare</strain>
    </source>
</reference>
<protein>
    <submittedName>
        <fullName evidence="1">Os12g0108933 protein</fullName>
    </submittedName>
</protein>
<dbReference type="AlphaFoldDB" id="A0A0N7KTG2"/>
<dbReference type="Gramene" id="Os12t0108933-00">
    <property type="protein sequence ID" value="Os12t0108933-00"/>
    <property type="gene ID" value="Os12g0108933"/>
</dbReference>
<dbReference type="PaxDb" id="39947-A0A0N7KTG2"/>
<evidence type="ECO:0000313" key="1">
    <source>
        <dbReference type="EMBL" id="BAT15530.1"/>
    </source>
</evidence>
<sequence>MPVWVWSHQLLSNAMFTSDISTETTVFIRIPSLWRAISAPPIPENKDKTFMPLGKMSLSTERWYATVSTWNEFPRALYLASC</sequence>
<dbReference type="Proteomes" id="UP000059680">
    <property type="component" value="Chromosome 12"/>
</dbReference>
<dbReference type="EMBL" id="AP014968">
    <property type="protein sequence ID" value="BAT15530.1"/>
    <property type="molecule type" value="Genomic_DNA"/>
</dbReference>
<evidence type="ECO:0000313" key="2">
    <source>
        <dbReference type="Proteomes" id="UP000059680"/>
    </source>
</evidence>
<name>A0A0N7KTG2_ORYSJ</name>
<organism evidence="1 2">
    <name type="scientific">Oryza sativa subsp. japonica</name>
    <name type="common">Rice</name>
    <dbReference type="NCBI Taxonomy" id="39947"/>
    <lineage>
        <taxon>Eukaryota</taxon>
        <taxon>Viridiplantae</taxon>
        <taxon>Streptophyta</taxon>
        <taxon>Embryophyta</taxon>
        <taxon>Tracheophyta</taxon>
        <taxon>Spermatophyta</taxon>
        <taxon>Magnoliopsida</taxon>
        <taxon>Liliopsida</taxon>
        <taxon>Poales</taxon>
        <taxon>Poaceae</taxon>
        <taxon>BOP clade</taxon>
        <taxon>Oryzoideae</taxon>
        <taxon>Oryzeae</taxon>
        <taxon>Oryzinae</taxon>
        <taxon>Oryza</taxon>
        <taxon>Oryza sativa</taxon>
    </lineage>
</organism>